<evidence type="ECO:0000313" key="9">
    <source>
        <dbReference type="Proteomes" id="UP000504607"/>
    </source>
</evidence>
<keyword evidence="4" id="KW-0653">Protein transport</keyword>
<dbReference type="InterPro" id="IPR044836">
    <property type="entry name" value="TOL_plant"/>
</dbReference>
<dbReference type="Gene3D" id="1.25.40.90">
    <property type="match status" value="1"/>
</dbReference>
<evidence type="ECO:0000256" key="4">
    <source>
        <dbReference type="ARBA" id="ARBA00022927"/>
    </source>
</evidence>
<evidence type="ECO:0000256" key="6">
    <source>
        <dbReference type="SAM" id="MobiDB-lite"/>
    </source>
</evidence>
<dbReference type="SMART" id="SM00288">
    <property type="entry name" value="VHS"/>
    <property type="match status" value="1"/>
</dbReference>
<sequence length="629" mass="69057">MAASLVERATSDVLIGPDWAMNLEICDILNRDSGLPSRHKDYVSEPQRVIKKTRCPKLKYMELLETVIKNCGDIVHMHVAEKDILHEMVKIVKRKPDFHVKEKILVLIDTWQEAFGGPRARYPQYYAAYQELLRAGAVFPQRPERSAPIFTPPQTQPLRSYPPSLRSPDYQQEVPESSVGSEFPVLSLTEIQNARGIMDVLAEMLNALDPGNREGLRQEVIVDLVEQCRTYKQRVVQLVNTTSDEELLAEGLSLNDDLQRVLAKHDAIAAGIFVRVEKPKSLQALVDVDDSAVQPDRRPSTVASTSNQAPQQLLLPAPPASNGSATPAAKIDPHMDLLSGEDYNTPKTSQTHPAAPQLQLQAQQPQQSALYPNGGVPDTGVPQYEHQGAQLNHAGSTWNGQVAQGLNPQQQTLGYDASDQAGALPPPPWETKTVQSNQLPNLQPQIMESGQLGGMFPQPTPGNQLGSMHPQLLPGGQFGGLQPQPMQTLQSSQFVGIYPSLMQNSQLGGFYSQPVLGGQMAGMHQIPMQGSQLTLYGYGLQPGAQFYDQRRPMYLSAGANELAQRMYGLSMQGNSTYMNMTPSYQTPTSSSYQKQSSKPPKPEDKLFGDLVNMAKSKPIKPSANKIGSL</sequence>
<keyword evidence="3" id="KW-0813">Transport</keyword>
<dbReference type="GO" id="GO:0043130">
    <property type="term" value="F:ubiquitin binding"/>
    <property type="evidence" value="ECO:0007669"/>
    <property type="project" value="InterPro"/>
</dbReference>
<dbReference type="PANTHER" id="PTHR45898">
    <property type="entry name" value="TOM1-LIKE PROTEIN"/>
    <property type="match status" value="1"/>
</dbReference>
<dbReference type="GO" id="GO:0043328">
    <property type="term" value="P:protein transport to vacuole involved in ubiquitin-dependent protein catabolic process via the multivesicular body sorting pathway"/>
    <property type="evidence" value="ECO:0007669"/>
    <property type="project" value="InterPro"/>
</dbReference>
<evidence type="ECO:0000256" key="3">
    <source>
        <dbReference type="ARBA" id="ARBA00022448"/>
    </source>
</evidence>
<gene>
    <name evidence="10" type="primary">LOC105040832</name>
</gene>
<dbReference type="Gene3D" id="1.20.58.160">
    <property type="match status" value="1"/>
</dbReference>
<dbReference type="InterPro" id="IPR008942">
    <property type="entry name" value="ENTH_VHS"/>
</dbReference>
<evidence type="ECO:0000256" key="5">
    <source>
        <dbReference type="ARBA" id="ARBA00023136"/>
    </source>
</evidence>
<feature type="domain" description="VHS" evidence="7">
    <location>
        <begin position="9"/>
        <end position="140"/>
    </location>
</feature>
<dbReference type="GO" id="GO:0016020">
    <property type="term" value="C:membrane"/>
    <property type="evidence" value="ECO:0007669"/>
    <property type="project" value="UniProtKB-SubCell"/>
</dbReference>
<dbReference type="CDD" id="cd14231">
    <property type="entry name" value="GAT_GGA-like_plant"/>
    <property type="match status" value="1"/>
</dbReference>
<dbReference type="InterPro" id="IPR038425">
    <property type="entry name" value="GAT_sf"/>
</dbReference>
<name>A0A6I9QX07_ELAGV</name>
<dbReference type="GO" id="GO:0005737">
    <property type="term" value="C:cytoplasm"/>
    <property type="evidence" value="ECO:0007669"/>
    <property type="project" value="UniProtKB-ARBA"/>
</dbReference>
<protein>
    <submittedName>
        <fullName evidence="10">TOM1-like protein 9 isoform X3</fullName>
    </submittedName>
</protein>
<dbReference type="Pfam" id="PF00790">
    <property type="entry name" value="VHS"/>
    <property type="match status" value="1"/>
</dbReference>
<dbReference type="InterPro" id="IPR004152">
    <property type="entry name" value="GAT_dom"/>
</dbReference>
<dbReference type="CDD" id="cd03561">
    <property type="entry name" value="VHS"/>
    <property type="match status" value="1"/>
</dbReference>
<accession>A0A6I9QX07</accession>
<comment type="similarity">
    <text evidence="2">Belongs to the TOM1 family.</text>
</comment>
<feature type="region of interest" description="Disordered" evidence="6">
    <location>
        <begin position="289"/>
        <end position="384"/>
    </location>
</feature>
<dbReference type="OrthoDB" id="2018246at2759"/>
<dbReference type="GeneID" id="105040832"/>
<dbReference type="PROSITE" id="PS50909">
    <property type="entry name" value="GAT"/>
    <property type="match status" value="1"/>
</dbReference>
<dbReference type="GO" id="GO:0035091">
    <property type="term" value="F:phosphatidylinositol binding"/>
    <property type="evidence" value="ECO:0007669"/>
    <property type="project" value="InterPro"/>
</dbReference>
<dbReference type="PROSITE" id="PS50179">
    <property type="entry name" value="VHS"/>
    <property type="match status" value="1"/>
</dbReference>
<feature type="compositionally biased region" description="Low complexity" evidence="6">
    <location>
        <begin position="353"/>
        <end position="370"/>
    </location>
</feature>
<evidence type="ECO:0000256" key="2">
    <source>
        <dbReference type="ARBA" id="ARBA00007708"/>
    </source>
</evidence>
<evidence type="ECO:0000259" key="8">
    <source>
        <dbReference type="PROSITE" id="PS50909"/>
    </source>
</evidence>
<feature type="compositionally biased region" description="Low complexity" evidence="6">
    <location>
        <begin position="581"/>
        <end position="598"/>
    </location>
</feature>
<dbReference type="Proteomes" id="UP000504607">
    <property type="component" value="Chromosome 3"/>
</dbReference>
<proteinExistence type="inferred from homology"/>
<keyword evidence="9" id="KW-1185">Reference proteome</keyword>
<dbReference type="AlphaFoldDB" id="A0A6I9QX07"/>
<keyword evidence="5" id="KW-0472">Membrane</keyword>
<dbReference type="SUPFAM" id="SSF48464">
    <property type="entry name" value="ENTH/VHS domain"/>
    <property type="match status" value="1"/>
</dbReference>
<dbReference type="InterPro" id="IPR002014">
    <property type="entry name" value="VHS_dom"/>
</dbReference>
<reference evidence="10" key="1">
    <citation type="submission" date="2025-08" db="UniProtKB">
        <authorList>
            <consortium name="RefSeq"/>
        </authorList>
    </citation>
    <scope>IDENTIFICATION</scope>
</reference>
<evidence type="ECO:0000313" key="10">
    <source>
        <dbReference type="RefSeq" id="XP_010915839.1"/>
    </source>
</evidence>
<comment type="subcellular location">
    <subcellularLocation>
        <location evidence="1">Membrane</location>
        <topology evidence="1">Peripheral membrane protein</topology>
    </subcellularLocation>
</comment>
<dbReference type="Pfam" id="PF03127">
    <property type="entry name" value="GAT"/>
    <property type="match status" value="1"/>
</dbReference>
<evidence type="ECO:0000256" key="1">
    <source>
        <dbReference type="ARBA" id="ARBA00004170"/>
    </source>
</evidence>
<feature type="domain" description="GAT" evidence="8">
    <location>
        <begin position="182"/>
        <end position="270"/>
    </location>
</feature>
<organism evidence="9 10">
    <name type="scientific">Elaeis guineensis var. tenera</name>
    <name type="common">Oil palm</name>
    <dbReference type="NCBI Taxonomy" id="51953"/>
    <lineage>
        <taxon>Eukaryota</taxon>
        <taxon>Viridiplantae</taxon>
        <taxon>Streptophyta</taxon>
        <taxon>Embryophyta</taxon>
        <taxon>Tracheophyta</taxon>
        <taxon>Spermatophyta</taxon>
        <taxon>Magnoliopsida</taxon>
        <taxon>Liliopsida</taxon>
        <taxon>Arecaceae</taxon>
        <taxon>Arecoideae</taxon>
        <taxon>Cocoseae</taxon>
        <taxon>Elaeidinae</taxon>
        <taxon>Elaeis</taxon>
    </lineage>
</organism>
<dbReference type="PANTHER" id="PTHR45898:SF4">
    <property type="entry name" value="TARGET OF MYB PROTEIN 1"/>
    <property type="match status" value="1"/>
</dbReference>
<feature type="region of interest" description="Disordered" evidence="6">
    <location>
        <begin position="579"/>
        <end position="607"/>
    </location>
</feature>
<dbReference type="RefSeq" id="XP_010915839.1">
    <property type="nucleotide sequence ID" value="XM_010917537.3"/>
</dbReference>
<dbReference type="SUPFAM" id="SSF89009">
    <property type="entry name" value="GAT-like domain"/>
    <property type="match status" value="1"/>
</dbReference>
<evidence type="ECO:0000259" key="7">
    <source>
        <dbReference type="PROSITE" id="PS50179"/>
    </source>
</evidence>